<proteinExistence type="predicted"/>
<name>A0ABS3VKZ4_MICEH</name>
<protein>
    <recommendedName>
        <fullName evidence="3">Repeat domain-containing protein</fullName>
    </recommendedName>
</protein>
<reference evidence="1 2" key="1">
    <citation type="submission" date="2019-12" db="EMBL/GenBank/DDBJ databases">
        <title>Whole genome sequencing of endophytic Actinobacterium Micromonospora sp. MPMI6T.</title>
        <authorList>
            <person name="Evv R."/>
            <person name="Podile A.R."/>
        </authorList>
    </citation>
    <scope>NUCLEOTIDE SEQUENCE [LARGE SCALE GENOMIC DNA]</scope>
    <source>
        <strain evidence="1 2">MPMI6</strain>
    </source>
</reference>
<gene>
    <name evidence="1" type="ORF">GSF22_04140</name>
</gene>
<sequence>MLPGALPLHKKLPEDDTTCWYALRTGCNAKGSGEEAAVALQWLRIVEWHDDLPGIDKTGVMCRHVGDGKGFLGSRVKVLTGWPSCKAVPPIGDLNRDGRKDLVARHSGGVLRFHAGPGNGGFAVRVKVGGAWNSCPAIF</sequence>
<dbReference type="InterPro" id="IPR028994">
    <property type="entry name" value="Integrin_alpha_N"/>
</dbReference>
<keyword evidence="2" id="KW-1185">Reference proteome</keyword>
<dbReference type="SUPFAM" id="SSF69318">
    <property type="entry name" value="Integrin alpha N-terminal domain"/>
    <property type="match status" value="1"/>
</dbReference>
<comment type="caution">
    <text evidence="1">The sequence shown here is derived from an EMBL/GenBank/DDBJ whole genome shotgun (WGS) entry which is preliminary data.</text>
</comment>
<organism evidence="1 2">
    <name type="scientific">Micromonospora echinofusca</name>
    <dbReference type="NCBI Taxonomy" id="47858"/>
    <lineage>
        <taxon>Bacteria</taxon>
        <taxon>Bacillati</taxon>
        <taxon>Actinomycetota</taxon>
        <taxon>Actinomycetes</taxon>
        <taxon>Micromonosporales</taxon>
        <taxon>Micromonosporaceae</taxon>
        <taxon>Micromonospora</taxon>
    </lineage>
</organism>
<dbReference type="Proteomes" id="UP000823521">
    <property type="component" value="Unassembled WGS sequence"/>
</dbReference>
<evidence type="ECO:0000313" key="1">
    <source>
        <dbReference type="EMBL" id="MBO4205202.1"/>
    </source>
</evidence>
<evidence type="ECO:0008006" key="3">
    <source>
        <dbReference type="Google" id="ProtNLM"/>
    </source>
</evidence>
<accession>A0ABS3VKZ4</accession>
<dbReference type="RefSeq" id="WP_208811387.1">
    <property type="nucleotide sequence ID" value="NZ_WVUH01000017.1"/>
</dbReference>
<dbReference type="EMBL" id="WVUH01000017">
    <property type="protein sequence ID" value="MBO4205202.1"/>
    <property type="molecule type" value="Genomic_DNA"/>
</dbReference>
<evidence type="ECO:0000313" key="2">
    <source>
        <dbReference type="Proteomes" id="UP000823521"/>
    </source>
</evidence>